<evidence type="ECO:0000313" key="2">
    <source>
        <dbReference type="Proteomes" id="UP001530400"/>
    </source>
</evidence>
<protein>
    <recommendedName>
        <fullName evidence="3">Sulfotransferase</fullName>
    </recommendedName>
</protein>
<keyword evidence="2" id="KW-1185">Reference proteome</keyword>
<accession>A0ABD3PZB4</accession>
<dbReference type="EMBL" id="JALLPJ020000396">
    <property type="protein sequence ID" value="KAL3793363.1"/>
    <property type="molecule type" value="Genomic_DNA"/>
</dbReference>
<dbReference type="AlphaFoldDB" id="A0ABD3PZB4"/>
<comment type="caution">
    <text evidence="1">The sequence shown here is derived from an EMBL/GenBank/DDBJ whole genome shotgun (WGS) entry which is preliminary data.</text>
</comment>
<gene>
    <name evidence="1" type="ORF">ACHAWO_002564</name>
</gene>
<reference evidence="1 2" key="1">
    <citation type="submission" date="2024-10" db="EMBL/GenBank/DDBJ databases">
        <title>Updated reference genomes for cyclostephanoid diatoms.</title>
        <authorList>
            <person name="Roberts W.R."/>
            <person name="Alverson A.J."/>
        </authorList>
    </citation>
    <scope>NUCLEOTIDE SEQUENCE [LARGE SCALE GENOMIC DNA]</scope>
    <source>
        <strain evidence="1 2">AJA010-31</strain>
    </source>
</reference>
<sequence>MNSHLRRMSSFLGIIAILCTIGVKDTQILKRLPIDFTEKKQQKHPELRFTDTAHSRTDGASVQWQADSVNTSAEPYKNRWQKRFSNNTGSYFFFKHIRKAGGTTLRSYFKDVFTYHGIKHITRDDYSKIRKGRAAPDVLYVEHEFQTMDSDCAKVDGRWDKSLKVITLRHPIERHMSEFFFSGHGTKFHIDRTQLYTNETYTQQLASFLTENVPKWMAQEGGGKTFISKYGPVEGRFNMYFGRHYTNNFQLRALSGCSSKECFAKRLGNATTPEEIELLHPLTNSTMYQTPKPSCTQYFHKVNVLFDPCAKSQTKNKKDCELGCDGPCFYPSIAWGPLDQSDVDRAITALEKFDLILFMETFDNPDQAAFMADVLGVPRDAEFAISNHNASYVTVQKTNNRDKTHFYRDLLEKLSPSSLETLTEQNKLEIDFFEKAMDVNQQKTNQWKREVQWQ</sequence>
<dbReference type="InterPro" id="IPR027417">
    <property type="entry name" value="P-loop_NTPase"/>
</dbReference>
<organism evidence="1 2">
    <name type="scientific">Cyclotella atomus</name>
    <dbReference type="NCBI Taxonomy" id="382360"/>
    <lineage>
        <taxon>Eukaryota</taxon>
        <taxon>Sar</taxon>
        <taxon>Stramenopiles</taxon>
        <taxon>Ochrophyta</taxon>
        <taxon>Bacillariophyta</taxon>
        <taxon>Coscinodiscophyceae</taxon>
        <taxon>Thalassiosirophycidae</taxon>
        <taxon>Stephanodiscales</taxon>
        <taxon>Stephanodiscaceae</taxon>
        <taxon>Cyclotella</taxon>
    </lineage>
</organism>
<evidence type="ECO:0000313" key="1">
    <source>
        <dbReference type="EMBL" id="KAL3793363.1"/>
    </source>
</evidence>
<dbReference type="Proteomes" id="UP001530400">
    <property type="component" value="Unassembled WGS sequence"/>
</dbReference>
<dbReference type="Gene3D" id="3.40.50.300">
    <property type="entry name" value="P-loop containing nucleotide triphosphate hydrolases"/>
    <property type="match status" value="1"/>
</dbReference>
<name>A0ABD3PZB4_9STRA</name>
<evidence type="ECO:0008006" key="3">
    <source>
        <dbReference type="Google" id="ProtNLM"/>
    </source>
</evidence>
<proteinExistence type="predicted"/>